<dbReference type="GO" id="GO:0000976">
    <property type="term" value="F:transcription cis-regulatory region binding"/>
    <property type="evidence" value="ECO:0007669"/>
    <property type="project" value="TreeGrafter"/>
</dbReference>
<dbReference type="InterPro" id="IPR041669">
    <property type="entry name" value="TetR_C_15"/>
</dbReference>
<organism evidence="7 8">
    <name type="scientific">Solimonas terrae</name>
    <dbReference type="NCBI Taxonomy" id="1396819"/>
    <lineage>
        <taxon>Bacteria</taxon>
        <taxon>Pseudomonadati</taxon>
        <taxon>Pseudomonadota</taxon>
        <taxon>Gammaproteobacteria</taxon>
        <taxon>Nevskiales</taxon>
        <taxon>Nevskiaceae</taxon>
        <taxon>Solimonas</taxon>
    </lineage>
</organism>
<dbReference type="PANTHER" id="PTHR30055:SF234">
    <property type="entry name" value="HTH-TYPE TRANSCRIPTIONAL REGULATOR BETI"/>
    <property type="match status" value="1"/>
</dbReference>
<dbReference type="PROSITE" id="PS50977">
    <property type="entry name" value="HTH_TETR_2"/>
    <property type="match status" value="1"/>
</dbReference>
<feature type="domain" description="HTH tetR-type" evidence="6">
    <location>
        <begin position="29"/>
        <end position="89"/>
    </location>
</feature>
<dbReference type="PANTHER" id="PTHR30055">
    <property type="entry name" value="HTH-TYPE TRANSCRIPTIONAL REGULATOR RUTR"/>
    <property type="match status" value="1"/>
</dbReference>
<dbReference type="Proteomes" id="UP000472676">
    <property type="component" value="Unassembled WGS sequence"/>
</dbReference>
<reference evidence="7 8" key="1">
    <citation type="journal article" date="2014" name="Int. J. Syst. Evol. Microbiol.">
        <title>Solimonas terrae sp. nov., isolated from soil.</title>
        <authorList>
            <person name="Kim S.J."/>
            <person name="Moon J.Y."/>
            <person name="Weon H.Y."/>
            <person name="Ahn J.H."/>
            <person name="Chen W.M."/>
            <person name="Kwon S.W."/>
        </authorList>
    </citation>
    <scope>NUCLEOTIDE SEQUENCE [LARGE SCALE GENOMIC DNA]</scope>
    <source>
        <strain evidence="7 8">KIS83-12</strain>
    </source>
</reference>
<keyword evidence="8" id="KW-1185">Reference proteome</keyword>
<dbReference type="SUPFAM" id="SSF46689">
    <property type="entry name" value="Homeodomain-like"/>
    <property type="match status" value="1"/>
</dbReference>
<gene>
    <name evidence="7" type="ORF">G7Y85_08305</name>
</gene>
<evidence type="ECO:0000259" key="6">
    <source>
        <dbReference type="PROSITE" id="PS50977"/>
    </source>
</evidence>
<protein>
    <submittedName>
        <fullName evidence="7">TetR/AcrR family transcriptional regulator</fullName>
    </submittedName>
</protein>
<feature type="region of interest" description="Disordered" evidence="5">
    <location>
        <begin position="1"/>
        <end position="26"/>
    </location>
</feature>
<sequence length="229" mass="25363">MTRVPYSHSETAMRRIEKPRKLPRQQRAQMTVDAILDAAARILSGDGYPAMSTNRVAELAGVSVGSLYQYFPNKDALVAALHERHGRQIHELLDVALRETEGSSLRAVVTALVRAALQGHLIDPQLHRVLEAEFPFFDAPVAEGNDHLDVHARLRARLAEHRAEIAPRDLDLANYIVRTTVQTMVHAAVIDPPAAFTTAQLETSIIDLVMGYLQPATLRTPMRARRASA</sequence>
<keyword evidence="1" id="KW-0805">Transcription regulation</keyword>
<evidence type="ECO:0000256" key="4">
    <source>
        <dbReference type="PROSITE-ProRule" id="PRU00335"/>
    </source>
</evidence>
<dbReference type="InterPro" id="IPR009057">
    <property type="entry name" value="Homeodomain-like_sf"/>
</dbReference>
<proteinExistence type="predicted"/>
<dbReference type="InterPro" id="IPR001647">
    <property type="entry name" value="HTH_TetR"/>
</dbReference>
<evidence type="ECO:0000256" key="3">
    <source>
        <dbReference type="ARBA" id="ARBA00023163"/>
    </source>
</evidence>
<dbReference type="PRINTS" id="PR00455">
    <property type="entry name" value="HTHTETR"/>
</dbReference>
<comment type="caution">
    <text evidence="7">The sequence shown here is derived from an EMBL/GenBank/DDBJ whole genome shotgun (WGS) entry which is preliminary data.</text>
</comment>
<dbReference type="Gene3D" id="1.10.357.10">
    <property type="entry name" value="Tetracycline Repressor, domain 2"/>
    <property type="match status" value="1"/>
</dbReference>
<accession>A0A6M2BQZ0</accession>
<evidence type="ECO:0000256" key="5">
    <source>
        <dbReference type="SAM" id="MobiDB-lite"/>
    </source>
</evidence>
<dbReference type="PROSITE" id="PS01081">
    <property type="entry name" value="HTH_TETR_1"/>
    <property type="match status" value="1"/>
</dbReference>
<feature type="compositionally biased region" description="Basic and acidic residues" evidence="5">
    <location>
        <begin position="11"/>
        <end position="20"/>
    </location>
</feature>
<feature type="DNA-binding region" description="H-T-H motif" evidence="4">
    <location>
        <begin position="52"/>
        <end position="71"/>
    </location>
</feature>
<keyword evidence="3" id="KW-0804">Transcription</keyword>
<dbReference type="GO" id="GO:0003700">
    <property type="term" value="F:DNA-binding transcription factor activity"/>
    <property type="evidence" value="ECO:0007669"/>
    <property type="project" value="TreeGrafter"/>
</dbReference>
<dbReference type="InterPro" id="IPR050109">
    <property type="entry name" value="HTH-type_TetR-like_transc_reg"/>
</dbReference>
<dbReference type="InterPro" id="IPR023772">
    <property type="entry name" value="DNA-bd_HTH_TetR-type_CS"/>
</dbReference>
<dbReference type="Pfam" id="PF17918">
    <property type="entry name" value="TetR_C_15"/>
    <property type="match status" value="1"/>
</dbReference>
<evidence type="ECO:0000256" key="1">
    <source>
        <dbReference type="ARBA" id="ARBA00023015"/>
    </source>
</evidence>
<dbReference type="AlphaFoldDB" id="A0A6M2BQZ0"/>
<dbReference type="EMBL" id="JAAMOW010000004">
    <property type="protein sequence ID" value="NGY04764.1"/>
    <property type="molecule type" value="Genomic_DNA"/>
</dbReference>
<name>A0A6M2BQZ0_9GAMM</name>
<evidence type="ECO:0000313" key="7">
    <source>
        <dbReference type="EMBL" id="NGY04764.1"/>
    </source>
</evidence>
<evidence type="ECO:0000313" key="8">
    <source>
        <dbReference type="Proteomes" id="UP000472676"/>
    </source>
</evidence>
<dbReference type="Pfam" id="PF00440">
    <property type="entry name" value="TetR_N"/>
    <property type="match status" value="1"/>
</dbReference>
<evidence type="ECO:0000256" key="2">
    <source>
        <dbReference type="ARBA" id="ARBA00023125"/>
    </source>
</evidence>
<keyword evidence="2 4" id="KW-0238">DNA-binding</keyword>